<sequence length="193" mass="21800">MFQHLVRTPVRMLRLSSSLACIQEIAVPRSISVSCPTVRNLLKNDKAGGFVEPTCKIVIRSDYVLKACKDVIQKYPGVSWNAASLVGAYDFARLGNSPLQLKHEVFIAFLDEFTAYRLSLALKADQLKSQSDIYVLRSLNFLISTIEDDWKGTIHTILTWTPAAFISHRRFIRVRMSWSTTSSYVSQVLARVS</sequence>
<dbReference type="Proteomes" id="UP001175226">
    <property type="component" value="Unassembled WGS sequence"/>
</dbReference>
<protein>
    <submittedName>
        <fullName evidence="1">Uncharacterized protein</fullName>
    </submittedName>
</protein>
<dbReference type="EMBL" id="JAUEPT010000071">
    <property type="protein sequence ID" value="KAK0434426.1"/>
    <property type="molecule type" value="Genomic_DNA"/>
</dbReference>
<evidence type="ECO:0000313" key="1">
    <source>
        <dbReference type="EMBL" id="KAK0434426.1"/>
    </source>
</evidence>
<dbReference type="AlphaFoldDB" id="A0AA39J347"/>
<reference evidence="1" key="1">
    <citation type="submission" date="2023-06" db="EMBL/GenBank/DDBJ databases">
        <authorList>
            <consortium name="Lawrence Berkeley National Laboratory"/>
            <person name="Ahrendt S."/>
            <person name="Sahu N."/>
            <person name="Indic B."/>
            <person name="Wong-Bajracharya J."/>
            <person name="Merenyi Z."/>
            <person name="Ke H.-M."/>
            <person name="Monk M."/>
            <person name="Kocsube S."/>
            <person name="Drula E."/>
            <person name="Lipzen A."/>
            <person name="Balint B."/>
            <person name="Henrissat B."/>
            <person name="Andreopoulos B."/>
            <person name="Martin F.M."/>
            <person name="Harder C.B."/>
            <person name="Rigling D."/>
            <person name="Ford K.L."/>
            <person name="Foster G.D."/>
            <person name="Pangilinan J."/>
            <person name="Papanicolaou A."/>
            <person name="Barry K."/>
            <person name="LaButti K."/>
            <person name="Viragh M."/>
            <person name="Koriabine M."/>
            <person name="Yan M."/>
            <person name="Riley R."/>
            <person name="Champramary S."/>
            <person name="Plett K.L."/>
            <person name="Tsai I.J."/>
            <person name="Slot J."/>
            <person name="Sipos G."/>
            <person name="Plett J."/>
            <person name="Nagy L.G."/>
            <person name="Grigoriev I.V."/>
        </authorList>
    </citation>
    <scope>NUCLEOTIDE SEQUENCE</scope>
    <source>
        <strain evidence="1">FPL87.14</strain>
    </source>
</reference>
<keyword evidence="2" id="KW-1185">Reference proteome</keyword>
<name>A0AA39J347_9AGAR</name>
<gene>
    <name evidence="1" type="ORF">EV421DRAFT_1991872</name>
</gene>
<proteinExistence type="predicted"/>
<evidence type="ECO:0000313" key="2">
    <source>
        <dbReference type="Proteomes" id="UP001175226"/>
    </source>
</evidence>
<organism evidence="1 2">
    <name type="scientific">Armillaria borealis</name>
    <dbReference type="NCBI Taxonomy" id="47425"/>
    <lineage>
        <taxon>Eukaryota</taxon>
        <taxon>Fungi</taxon>
        <taxon>Dikarya</taxon>
        <taxon>Basidiomycota</taxon>
        <taxon>Agaricomycotina</taxon>
        <taxon>Agaricomycetes</taxon>
        <taxon>Agaricomycetidae</taxon>
        <taxon>Agaricales</taxon>
        <taxon>Marasmiineae</taxon>
        <taxon>Physalacriaceae</taxon>
        <taxon>Armillaria</taxon>
    </lineage>
</organism>
<accession>A0AA39J347</accession>
<comment type="caution">
    <text evidence="1">The sequence shown here is derived from an EMBL/GenBank/DDBJ whole genome shotgun (WGS) entry which is preliminary data.</text>
</comment>